<protein>
    <submittedName>
        <fullName evidence="1">DUF484 family protein</fullName>
    </submittedName>
</protein>
<dbReference type="Gene3D" id="3.30.450.40">
    <property type="match status" value="1"/>
</dbReference>
<name>A0ABW4Y935_9GAMM</name>
<comment type="caution">
    <text evidence="1">The sequence shown here is derived from an EMBL/GenBank/DDBJ whole genome shotgun (WGS) entry which is preliminary data.</text>
</comment>
<dbReference type="Proteomes" id="UP001597337">
    <property type="component" value="Unassembled WGS sequence"/>
</dbReference>
<dbReference type="InterPro" id="IPR007435">
    <property type="entry name" value="DUF484"/>
</dbReference>
<dbReference type="Pfam" id="PF04340">
    <property type="entry name" value="DUF484"/>
    <property type="match status" value="1"/>
</dbReference>
<proteinExistence type="predicted"/>
<dbReference type="InterPro" id="IPR029016">
    <property type="entry name" value="GAF-like_dom_sf"/>
</dbReference>
<evidence type="ECO:0000313" key="1">
    <source>
        <dbReference type="EMBL" id="MFD2112250.1"/>
    </source>
</evidence>
<dbReference type="PANTHER" id="PTHR38765:SF1">
    <property type="entry name" value="DUF484 DOMAIN-CONTAINING PROTEIN"/>
    <property type="match status" value="1"/>
</dbReference>
<gene>
    <name evidence="1" type="ORF">ACFSJC_10405</name>
</gene>
<reference evidence="2" key="1">
    <citation type="journal article" date="2019" name="Int. J. Syst. Evol. Microbiol.">
        <title>The Global Catalogue of Microorganisms (GCM) 10K type strain sequencing project: providing services to taxonomists for standard genome sequencing and annotation.</title>
        <authorList>
            <consortium name="The Broad Institute Genomics Platform"/>
            <consortium name="The Broad Institute Genome Sequencing Center for Infectious Disease"/>
            <person name="Wu L."/>
            <person name="Ma J."/>
        </authorList>
    </citation>
    <scope>NUCLEOTIDE SEQUENCE [LARGE SCALE GENOMIC DNA]</scope>
    <source>
        <strain evidence="2">KACC 12597</strain>
    </source>
</reference>
<sequence length="233" mass="26035">MNRQQAEHAAPEDPDLEPLVSDYLLRNPSFFERRTDILAAIQVPHLIDGATSLIEYQVRVLRKQLETDRNRLAHLIARAREYETLASRLHALVLQLISAKDADHLCDILKDAMLREFHAEAVSIRLFAIVPSAEDPRPDPLIAAFHEFLDREHALCGPVDSEKATLLFGEEATGIEAAALIPIQTETQSGVLAIGSSDPERFHPDMGTDFLDRLGEVVSHKLRSLPSSDTDRH</sequence>
<dbReference type="PANTHER" id="PTHR38765">
    <property type="entry name" value="DUF484 DOMAIN-CONTAINING PROTEIN"/>
    <property type="match status" value="1"/>
</dbReference>
<dbReference type="RefSeq" id="WP_386026375.1">
    <property type="nucleotide sequence ID" value="NZ_JBHUHX010000021.1"/>
</dbReference>
<organism evidence="1 2">
    <name type="scientific">Thiorhodococcus fuscus</name>
    <dbReference type="NCBI Taxonomy" id="527200"/>
    <lineage>
        <taxon>Bacteria</taxon>
        <taxon>Pseudomonadati</taxon>
        <taxon>Pseudomonadota</taxon>
        <taxon>Gammaproteobacteria</taxon>
        <taxon>Chromatiales</taxon>
        <taxon>Chromatiaceae</taxon>
        <taxon>Thiorhodococcus</taxon>
    </lineage>
</organism>
<keyword evidence="2" id="KW-1185">Reference proteome</keyword>
<accession>A0ABW4Y935</accession>
<dbReference type="EMBL" id="JBHUHX010000021">
    <property type="protein sequence ID" value="MFD2112250.1"/>
    <property type="molecule type" value="Genomic_DNA"/>
</dbReference>
<evidence type="ECO:0000313" key="2">
    <source>
        <dbReference type="Proteomes" id="UP001597337"/>
    </source>
</evidence>